<dbReference type="Pfam" id="PF13279">
    <property type="entry name" value="4HBT_2"/>
    <property type="match status" value="1"/>
</dbReference>
<protein>
    <submittedName>
        <fullName evidence="1">Acyl-CoA thioesterase</fullName>
    </submittedName>
</protein>
<dbReference type="PANTHER" id="PTHR31793:SF24">
    <property type="entry name" value="LONG-CHAIN ACYL-COA THIOESTERASE FADM"/>
    <property type="match status" value="1"/>
</dbReference>
<organism evidence="1 2">
    <name type="scientific">Marivirga atlantica</name>
    <dbReference type="NCBI Taxonomy" id="1548457"/>
    <lineage>
        <taxon>Bacteria</taxon>
        <taxon>Pseudomonadati</taxon>
        <taxon>Bacteroidota</taxon>
        <taxon>Cytophagia</taxon>
        <taxon>Cytophagales</taxon>
        <taxon>Marivirgaceae</taxon>
        <taxon>Marivirga</taxon>
    </lineage>
</organism>
<proteinExistence type="predicted"/>
<dbReference type="AlphaFoldDB" id="A0A937DGC5"/>
<dbReference type="InterPro" id="IPR029069">
    <property type="entry name" value="HotDog_dom_sf"/>
</dbReference>
<sequence length="149" mass="17472">MHININPENFTFSENIQVRWTDLDPLAHVNNSIYIQYFEIARGRYMLEAAPSWDWHKDMFLLVNVNCNYIKELKIGMPETKCWVRTKEMGNKSFIIEYMITTGKGTVHTIGTSTQVMFDTKTKTTIEIPDWLRKEINNYEKDGSVVIKS</sequence>
<evidence type="ECO:0000313" key="2">
    <source>
        <dbReference type="Proteomes" id="UP000642920"/>
    </source>
</evidence>
<dbReference type="CDD" id="cd00586">
    <property type="entry name" value="4HBT"/>
    <property type="match status" value="1"/>
</dbReference>
<dbReference type="InterPro" id="IPR050563">
    <property type="entry name" value="4-hydroxybenzoyl-CoA_TE"/>
</dbReference>
<dbReference type="GO" id="GO:0047617">
    <property type="term" value="F:fatty acyl-CoA hydrolase activity"/>
    <property type="evidence" value="ECO:0007669"/>
    <property type="project" value="TreeGrafter"/>
</dbReference>
<comment type="caution">
    <text evidence="1">The sequence shown here is derived from an EMBL/GenBank/DDBJ whole genome shotgun (WGS) entry which is preliminary data.</text>
</comment>
<dbReference type="Gene3D" id="3.10.129.10">
    <property type="entry name" value="Hotdog Thioesterase"/>
    <property type="match status" value="1"/>
</dbReference>
<dbReference type="EMBL" id="JAERQG010000005">
    <property type="protein sequence ID" value="MBL0767027.1"/>
    <property type="molecule type" value="Genomic_DNA"/>
</dbReference>
<dbReference type="PANTHER" id="PTHR31793">
    <property type="entry name" value="4-HYDROXYBENZOYL-COA THIOESTERASE FAMILY MEMBER"/>
    <property type="match status" value="1"/>
</dbReference>
<name>A0A937DGC5_9BACT</name>
<dbReference type="Proteomes" id="UP000642920">
    <property type="component" value="Unassembled WGS sequence"/>
</dbReference>
<gene>
    <name evidence="1" type="ORF">JKP34_17310</name>
</gene>
<dbReference type="RefSeq" id="WP_201924265.1">
    <property type="nucleotide sequence ID" value="NZ_JAERQG010000005.1"/>
</dbReference>
<accession>A0A937DGC5</accession>
<evidence type="ECO:0000313" key="1">
    <source>
        <dbReference type="EMBL" id="MBL0767027.1"/>
    </source>
</evidence>
<dbReference type="SUPFAM" id="SSF54637">
    <property type="entry name" value="Thioesterase/thiol ester dehydrase-isomerase"/>
    <property type="match status" value="1"/>
</dbReference>
<reference evidence="1" key="1">
    <citation type="submission" date="2021-01" db="EMBL/GenBank/DDBJ databases">
        <title>Marivirga sp. nov., isolated from intertidal surface sediments.</title>
        <authorList>
            <person name="Zhang M."/>
        </authorList>
    </citation>
    <scope>NUCLEOTIDE SEQUENCE</scope>
    <source>
        <strain evidence="1">SM1354</strain>
    </source>
</reference>
<keyword evidence="2" id="KW-1185">Reference proteome</keyword>